<keyword evidence="1" id="KW-1133">Transmembrane helix</keyword>
<dbReference type="Proteomes" id="UP001498398">
    <property type="component" value="Unassembled WGS sequence"/>
</dbReference>
<evidence type="ECO:0000256" key="1">
    <source>
        <dbReference type="SAM" id="Phobius"/>
    </source>
</evidence>
<keyword evidence="1" id="KW-0812">Transmembrane</keyword>
<dbReference type="PANTHER" id="PTHR33741">
    <property type="entry name" value="TRANSMEMBRANE PROTEIN DDB_G0269096-RELATED"/>
    <property type="match status" value="1"/>
</dbReference>
<evidence type="ECO:0000313" key="3">
    <source>
        <dbReference type="EMBL" id="KAK7463461.1"/>
    </source>
</evidence>
<organism evidence="3 4">
    <name type="scientific">Marasmiellus scandens</name>
    <dbReference type="NCBI Taxonomy" id="2682957"/>
    <lineage>
        <taxon>Eukaryota</taxon>
        <taxon>Fungi</taxon>
        <taxon>Dikarya</taxon>
        <taxon>Basidiomycota</taxon>
        <taxon>Agaricomycotina</taxon>
        <taxon>Agaricomycetes</taxon>
        <taxon>Agaricomycetidae</taxon>
        <taxon>Agaricales</taxon>
        <taxon>Marasmiineae</taxon>
        <taxon>Omphalotaceae</taxon>
        <taxon>Marasmiellus</taxon>
    </lineage>
</organism>
<feature type="transmembrane region" description="Helical" evidence="1">
    <location>
        <begin position="63"/>
        <end position="83"/>
    </location>
</feature>
<keyword evidence="4" id="KW-1185">Reference proteome</keyword>
<keyword evidence="1" id="KW-0472">Membrane</keyword>
<feature type="transmembrane region" description="Helical" evidence="1">
    <location>
        <begin position="159"/>
        <end position="181"/>
    </location>
</feature>
<feature type="transmembrane region" description="Helical" evidence="1">
    <location>
        <begin position="89"/>
        <end position="107"/>
    </location>
</feature>
<feature type="transmembrane region" description="Helical" evidence="1">
    <location>
        <begin position="119"/>
        <end position="139"/>
    </location>
</feature>
<name>A0ABR1JLQ9_9AGAR</name>
<evidence type="ECO:0000259" key="2">
    <source>
        <dbReference type="Pfam" id="PF04982"/>
    </source>
</evidence>
<feature type="domain" description="HPP transmembrane region" evidence="2">
    <location>
        <begin position="25"/>
        <end position="189"/>
    </location>
</feature>
<proteinExistence type="predicted"/>
<comment type="caution">
    <text evidence="3">The sequence shown here is derived from an EMBL/GenBank/DDBJ whole genome shotgun (WGS) entry which is preliminary data.</text>
</comment>
<accession>A0ABR1JLQ9</accession>
<sequence length="232" mass="25626">MYSQKSQAPWLTRWIGFRSSPPSRSPNYVVWIWSFIGPFACLAVLQLLFLYSQYFVDRRVPSIFPSYAASVVLIFGAIEAPLAQPRSLVGGHFVGALVGVCITKLFLLLPAEKFQELSWLVVSLSCAASIVLMQITGTLHPPGGATAILPAADSHVRDLGWYFLPVILLCSIISLVIALVVDNIQRAYPVYWFIPPVKMVTPGTPIFRKTRDGDQDTIIEEGKNKSDSVLEA</sequence>
<dbReference type="InterPro" id="IPR058581">
    <property type="entry name" value="TM_HPP"/>
</dbReference>
<feature type="transmembrane region" description="Helical" evidence="1">
    <location>
        <begin position="28"/>
        <end position="51"/>
    </location>
</feature>
<protein>
    <recommendedName>
        <fullName evidence="2">HPP transmembrane region domain-containing protein</fullName>
    </recommendedName>
</protein>
<dbReference type="EMBL" id="JBANRG010000009">
    <property type="protein sequence ID" value="KAK7463461.1"/>
    <property type="molecule type" value="Genomic_DNA"/>
</dbReference>
<dbReference type="PANTHER" id="PTHR33741:SF5">
    <property type="entry name" value="TRANSMEMBRANE PROTEIN DDB_G0269096-RELATED"/>
    <property type="match status" value="1"/>
</dbReference>
<dbReference type="Pfam" id="PF04982">
    <property type="entry name" value="TM_HPP"/>
    <property type="match status" value="1"/>
</dbReference>
<dbReference type="InterPro" id="IPR007065">
    <property type="entry name" value="HPP"/>
</dbReference>
<gene>
    <name evidence="3" type="ORF">VKT23_006811</name>
</gene>
<reference evidence="3 4" key="1">
    <citation type="submission" date="2024-01" db="EMBL/GenBank/DDBJ databases">
        <title>A draft genome for the cacao thread blight pathogen Marasmiellus scandens.</title>
        <authorList>
            <person name="Baruah I.K."/>
            <person name="Leung J."/>
            <person name="Bukari Y."/>
            <person name="Amoako-Attah I."/>
            <person name="Meinhardt L.W."/>
            <person name="Bailey B.A."/>
            <person name="Cohen S.P."/>
        </authorList>
    </citation>
    <scope>NUCLEOTIDE SEQUENCE [LARGE SCALE GENOMIC DNA]</scope>
    <source>
        <strain evidence="3 4">GH-19</strain>
    </source>
</reference>
<evidence type="ECO:0000313" key="4">
    <source>
        <dbReference type="Proteomes" id="UP001498398"/>
    </source>
</evidence>